<dbReference type="PROSITE" id="PS51007">
    <property type="entry name" value="CYTC"/>
    <property type="match status" value="1"/>
</dbReference>
<reference evidence="10" key="1">
    <citation type="journal article" date="2013" name="ISME J.">
        <title>A small predatory core genome in the divergent marine Bacteriovorax marinus SJ and the terrestrial Bdellovibrio bacteriovorus.</title>
        <authorList>
            <person name="Crossman L.C."/>
            <person name="Chen H."/>
            <person name="Cerdeno-Tarraga A.M."/>
            <person name="Brooks K."/>
            <person name="Quail M.A."/>
            <person name="Pineiro S.A."/>
            <person name="Hobley L."/>
            <person name="Sockett R.E."/>
            <person name="Bentley S.D."/>
            <person name="Parkhill J."/>
            <person name="Williams H.N."/>
            <person name="Stine O.C."/>
        </authorList>
    </citation>
    <scope>NUCLEOTIDE SEQUENCE [LARGE SCALE GENOMIC DNA]</scope>
    <source>
        <strain evidence="10">ATCC BAA-682 / DSM 15412 / SJ</strain>
    </source>
</reference>
<keyword evidence="7" id="KW-0732">Signal</keyword>
<dbReference type="PANTHER" id="PTHR33751:SF9">
    <property type="entry name" value="CYTOCHROME C4"/>
    <property type="match status" value="1"/>
</dbReference>
<dbReference type="Pfam" id="PF00034">
    <property type="entry name" value="Cytochrom_C"/>
    <property type="match status" value="1"/>
</dbReference>
<feature type="domain" description="Cytochrome c" evidence="8">
    <location>
        <begin position="21"/>
        <end position="101"/>
    </location>
</feature>
<organism evidence="9 10">
    <name type="scientific">Halobacteriovorax marinus (strain ATCC BAA-682 / DSM 15412 / SJ)</name>
    <name type="common">Bacteriovorax marinus</name>
    <dbReference type="NCBI Taxonomy" id="862908"/>
    <lineage>
        <taxon>Bacteria</taxon>
        <taxon>Pseudomonadati</taxon>
        <taxon>Bdellovibrionota</taxon>
        <taxon>Bacteriovoracia</taxon>
        <taxon>Bacteriovoracales</taxon>
        <taxon>Halobacteriovoraceae</taxon>
        <taxon>Halobacteriovorax</taxon>
    </lineage>
</organism>
<dbReference type="STRING" id="862908.BMS_2069"/>
<evidence type="ECO:0000313" key="9">
    <source>
        <dbReference type="EMBL" id="CBW26881.1"/>
    </source>
</evidence>
<keyword evidence="3 6" id="KW-0479">Metal-binding</keyword>
<dbReference type="InterPro" id="IPR050597">
    <property type="entry name" value="Cytochrome_c_Oxidase_Subunit"/>
</dbReference>
<dbReference type="GO" id="GO:0020037">
    <property type="term" value="F:heme binding"/>
    <property type="evidence" value="ECO:0007669"/>
    <property type="project" value="InterPro"/>
</dbReference>
<evidence type="ECO:0000256" key="1">
    <source>
        <dbReference type="ARBA" id="ARBA00022448"/>
    </source>
</evidence>
<evidence type="ECO:0000256" key="5">
    <source>
        <dbReference type="ARBA" id="ARBA00023004"/>
    </source>
</evidence>
<dbReference type="Gene3D" id="1.10.760.10">
    <property type="entry name" value="Cytochrome c-like domain"/>
    <property type="match status" value="1"/>
</dbReference>
<gene>
    <name evidence="9" type="ordered locus">BMS_2069</name>
</gene>
<evidence type="ECO:0000313" key="10">
    <source>
        <dbReference type="Proteomes" id="UP000008963"/>
    </source>
</evidence>
<dbReference type="PATRIC" id="fig|862908.3.peg.1968"/>
<keyword evidence="4" id="KW-0249">Electron transport</keyword>
<dbReference type="AlphaFoldDB" id="E1X351"/>
<evidence type="ECO:0000256" key="6">
    <source>
        <dbReference type="PROSITE-ProRule" id="PRU00433"/>
    </source>
</evidence>
<keyword evidence="10" id="KW-1185">Reference proteome</keyword>
<dbReference type="OrthoDB" id="9796421at2"/>
<dbReference type="HOGENOM" id="CLU_128253_3_0_7"/>
<evidence type="ECO:0000256" key="7">
    <source>
        <dbReference type="SAM" id="SignalP"/>
    </source>
</evidence>
<protein>
    <submittedName>
        <fullName evidence="9">Cytochrome</fullName>
    </submittedName>
</protein>
<dbReference type="GO" id="GO:0046872">
    <property type="term" value="F:metal ion binding"/>
    <property type="evidence" value="ECO:0007669"/>
    <property type="project" value="UniProtKB-KW"/>
</dbReference>
<dbReference type="InterPro" id="IPR036909">
    <property type="entry name" value="Cyt_c-like_dom_sf"/>
</dbReference>
<dbReference type="RefSeq" id="WP_014244659.1">
    <property type="nucleotide sequence ID" value="NC_016620.1"/>
</dbReference>
<keyword evidence="1" id="KW-0813">Transport</keyword>
<dbReference type="eggNOG" id="COG2863">
    <property type="taxonomic scope" value="Bacteria"/>
</dbReference>
<feature type="chain" id="PRO_5003154455" evidence="7">
    <location>
        <begin position="21"/>
        <end position="101"/>
    </location>
</feature>
<dbReference type="PANTHER" id="PTHR33751">
    <property type="entry name" value="CBB3-TYPE CYTOCHROME C OXIDASE SUBUNIT FIXP"/>
    <property type="match status" value="1"/>
</dbReference>
<dbReference type="SUPFAM" id="SSF46626">
    <property type="entry name" value="Cytochrome c"/>
    <property type="match status" value="1"/>
</dbReference>
<dbReference type="InterPro" id="IPR009056">
    <property type="entry name" value="Cyt_c-like_dom"/>
</dbReference>
<dbReference type="GO" id="GO:0009055">
    <property type="term" value="F:electron transfer activity"/>
    <property type="evidence" value="ECO:0007669"/>
    <property type="project" value="InterPro"/>
</dbReference>
<dbReference type="KEGG" id="bmx:BMS_2069"/>
<dbReference type="EMBL" id="FQ312005">
    <property type="protein sequence ID" value="CBW26881.1"/>
    <property type="molecule type" value="Genomic_DNA"/>
</dbReference>
<evidence type="ECO:0000256" key="3">
    <source>
        <dbReference type="ARBA" id="ARBA00022723"/>
    </source>
</evidence>
<evidence type="ECO:0000256" key="4">
    <source>
        <dbReference type="ARBA" id="ARBA00022982"/>
    </source>
</evidence>
<evidence type="ECO:0000256" key="2">
    <source>
        <dbReference type="ARBA" id="ARBA00022617"/>
    </source>
</evidence>
<keyword evidence="5 6" id="KW-0408">Iron</keyword>
<accession>E1X351</accession>
<dbReference type="Proteomes" id="UP000008963">
    <property type="component" value="Chromosome"/>
</dbReference>
<sequence length="101" mass="10958">MKTLLAVFALSSLISAQSLAADAARGQTLYKTCIQCHGANGEGNEAMKAPRIAGQHDWYIISSVQQFKAGVERKNPTMLPFIKNLSNTDIEDLAAYISTLK</sequence>
<proteinExistence type="predicted"/>
<name>E1X351_HALMS</name>
<keyword evidence="2 6" id="KW-0349">Heme</keyword>
<feature type="signal peptide" evidence="7">
    <location>
        <begin position="1"/>
        <end position="20"/>
    </location>
</feature>
<evidence type="ECO:0000259" key="8">
    <source>
        <dbReference type="PROSITE" id="PS51007"/>
    </source>
</evidence>